<protein>
    <recommendedName>
        <fullName evidence="3">Reverse transcriptase domain-containing protein</fullName>
    </recommendedName>
</protein>
<organism evidence="1 2">
    <name type="scientific">Araneus ventricosus</name>
    <name type="common">Orbweaver spider</name>
    <name type="synonym">Epeira ventricosa</name>
    <dbReference type="NCBI Taxonomy" id="182803"/>
    <lineage>
        <taxon>Eukaryota</taxon>
        <taxon>Metazoa</taxon>
        <taxon>Ecdysozoa</taxon>
        <taxon>Arthropoda</taxon>
        <taxon>Chelicerata</taxon>
        <taxon>Arachnida</taxon>
        <taxon>Araneae</taxon>
        <taxon>Araneomorphae</taxon>
        <taxon>Entelegynae</taxon>
        <taxon>Araneoidea</taxon>
        <taxon>Araneidae</taxon>
        <taxon>Araneus</taxon>
    </lineage>
</organism>
<evidence type="ECO:0000313" key="1">
    <source>
        <dbReference type="EMBL" id="GBM42954.1"/>
    </source>
</evidence>
<dbReference type="OrthoDB" id="6777517at2759"/>
<accession>A0A4Y2FTI8</accession>
<gene>
    <name evidence="1" type="ORF">AVEN_140831_1</name>
</gene>
<dbReference type="EMBL" id="BGPR01001011">
    <property type="protein sequence ID" value="GBM42954.1"/>
    <property type="molecule type" value="Genomic_DNA"/>
</dbReference>
<reference evidence="1 2" key="1">
    <citation type="journal article" date="2019" name="Sci. Rep.">
        <title>Orb-weaving spider Araneus ventricosus genome elucidates the spidroin gene catalogue.</title>
        <authorList>
            <person name="Kono N."/>
            <person name="Nakamura H."/>
            <person name="Ohtoshi R."/>
            <person name="Moran D.A.P."/>
            <person name="Shinohara A."/>
            <person name="Yoshida Y."/>
            <person name="Fujiwara M."/>
            <person name="Mori M."/>
            <person name="Tomita M."/>
            <person name="Arakawa K."/>
        </authorList>
    </citation>
    <scope>NUCLEOTIDE SEQUENCE [LARGE SCALE GENOMIC DNA]</scope>
</reference>
<keyword evidence="2" id="KW-1185">Reference proteome</keyword>
<dbReference type="Proteomes" id="UP000499080">
    <property type="component" value="Unassembled WGS sequence"/>
</dbReference>
<proteinExistence type="predicted"/>
<dbReference type="AlphaFoldDB" id="A0A4Y2FTI8"/>
<evidence type="ECO:0000313" key="2">
    <source>
        <dbReference type="Proteomes" id="UP000499080"/>
    </source>
</evidence>
<sequence length="140" mass="16087">MPHLNLLQPKICNIIEKVRRIVRATWGLKPSAVKEIYLVVLEKILMYGSEIWYSGKVKLNNILLQMQRSPLLSITKAYSTTSTDALHVLSDCPPLDLKVRTDVVTSQHIQRIKNSREIGGLQSFDFETAREPWEVVKISW</sequence>
<name>A0A4Y2FTI8_ARAVE</name>
<comment type="caution">
    <text evidence="1">The sequence shown here is derived from an EMBL/GenBank/DDBJ whole genome shotgun (WGS) entry which is preliminary data.</text>
</comment>
<evidence type="ECO:0008006" key="3">
    <source>
        <dbReference type="Google" id="ProtNLM"/>
    </source>
</evidence>